<dbReference type="RefSeq" id="WP_170217270.1">
    <property type="nucleotide sequence ID" value="NZ_CP144375.1"/>
</dbReference>
<dbReference type="Pfam" id="PF19953">
    <property type="entry name" value="EACC1"/>
    <property type="match status" value="1"/>
</dbReference>
<comment type="caution">
    <text evidence="1">The sequence shown here is derived from an EMBL/GenBank/DDBJ whole genome shotgun (WGS) entry which is preliminary data.</text>
</comment>
<sequence>MTTVSLTLHGEPEDVDPEARRLRAELLDLDVDSAEFATGEAPTGSKGVDPGAVSTIIVALSTSPVLVQLGRVLRDWVTRDDRRKIEVRDGKRSITLTNTTAADNQAAIEAFFRRDPQD</sequence>
<protein>
    <submittedName>
        <fullName evidence="1">Uncharacterized protein</fullName>
    </submittedName>
</protein>
<gene>
    <name evidence="1" type="ORF">BCF44_101665</name>
</gene>
<proteinExistence type="predicted"/>
<evidence type="ECO:0000313" key="1">
    <source>
        <dbReference type="EMBL" id="REH55639.1"/>
    </source>
</evidence>
<dbReference type="InterPro" id="IPR045428">
    <property type="entry name" value="EACC1"/>
</dbReference>
<organism evidence="1 2">
    <name type="scientific">Kutzneria buriramensis</name>
    <dbReference type="NCBI Taxonomy" id="1045776"/>
    <lineage>
        <taxon>Bacteria</taxon>
        <taxon>Bacillati</taxon>
        <taxon>Actinomycetota</taxon>
        <taxon>Actinomycetes</taxon>
        <taxon>Pseudonocardiales</taxon>
        <taxon>Pseudonocardiaceae</taxon>
        <taxon>Kutzneria</taxon>
    </lineage>
</organism>
<dbReference type="EMBL" id="QUNO01000001">
    <property type="protein sequence ID" value="REH55639.1"/>
    <property type="molecule type" value="Genomic_DNA"/>
</dbReference>
<dbReference type="AlphaFoldDB" id="A0A3E0IAH3"/>
<keyword evidence="2" id="KW-1185">Reference proteome</keyword>
<accession>A0A3E0IAH3</accession>
<dbReference type="Proteomes" id="UP000256269">
    <property type="component" value="Unassembled WGS sequence"/>
</dbReference>
<name>A0A3E0IAH3_9PSEU</name>
<reference evidence="1 2" key="1">
    <citation type="submission" date="2018-08" db="EMBL/GenBank/DDBJ databases">
        <title>Genomic Encyclopedia of Archaeal and Bacterial Type Strains, Phase II (KMG-II): from individual species to whole genera.</title>
        <authorList>
            <person name="Goeker M."/>
        </authorList>
    </citation>
    <scope>NUCLEOTIDE SEQUENCE [LARGE SCALE GENOMIC DNA]</scope>
    <source>
        <strain evidence="1 2">DSM 45791</strain>
    </source>
</reference>
<evidence type="ECO:0000313" key="2">
    <source>
        <dbReference type="Proteomes" id="UP000256269"/>
    </source>
</evidence>